<dbReference type="InterPro" id="IPR002869">
    <property type="entry name" value="Pyrv_flavodox_OxRed_cen"/>
</dbReference>
<dbReference type="OrthoDB" id="9803617at2"/>
<name>A0A1T4YWX5_9ACTN</name>
<feature type="domain" description="DUF6537" evidence="3">
    <location>
        <begin position="955"/>
        <end position="1149"/>
    </location>
</feature>
<dbReference type="InterPro" id="IPR029061">
    <property type="entry name" value="THDP-binding"/>
</dbReference>
<dbReference type="PANTHER" id="PTHR48084">
    <property type="entry name" value="2-OXOGLUTARATE OXIDOREDUCTASE SUBUNIT KORB-RELATED"/>
    <property type="match status" value="1"/>
</dbReference>
<evidence type="ECO:0000313" key="5">
    <source>
        <dbReference type="Proteomes" id="UP000191040"/>
    </source>
</evidence>
<keyword evidence="1" id="KW-0560">Oxidoreductase</keyword>
<keyword evidence="4" id="KW-0670">Pyruvate</keyword>
<dbReference type="GO" id="GO:0000287">
    <property type="term" value="F:magnesium ion binding"/>
    <property type="evidence" value="ECO:0007669"/>
    <property type="project" value="UniProtKB-ARBA"/>
</dbReference>
<sequence length="1164" mass="125352">MKLSDRYTVEDGTVFMSGLQALVRLPLDVARHDRRQGRRTAGLVSGYEGSPLAGYDLELSRQQKLLDEADVQFKPGLNEELAANIVQGSQLAGNAPDRTNDGIVGYWYGKAPGLDRASDALRHANLGGAHREGGAVAIVGDDSIAKSSTVPSSSEMAIAELGMPVLVPADPAECLELGLHAVTLSRFSGLWTGLKIATNVADGTASTTVSSDFEPVFPSSRIAGRDFTHTVSARFLQPTLSELERSLFNERIELARRYVVANGINRTEGAGDGAVVGIVAAGPTYRDVRQALAGLGLDDEDLEAKGIRLLKLGAVHPIDADQVKEFALGLCEVIVVEEKRSFIESALKEILYGHIEAPSVSGKKTLTGLPLFRADADLTPEIIADVLRVRLAEHVTLPEVDFELTTRPRRRARIALPLLSANRTPYFCSGCPHNRSTKVPEGSLVGAGIGCSGMVSLMPEERVGDVIGMTQMGGEGATWIGMAPFVESGHLFQNMGDGTFHHSGSLAIRGAVASGANITYKLLYNSAVAMTGGQEAVGLMTVDEIVSELLAEGVAKVVITTEEPRRYRRRRLPRGVDVRHRDRLMETQEELSRTSGVTVLINDQECATELRRKRKRKIIDAPPTRAFINQRVCEGCGDCGDKSNCLSVQPVPTALGRKTKIHQASCNIDLSCLDGDCPSFLTVSPGGSKVKREVPAISAEVLPEPERVVSSDSFEMRITGIGGTGVVTVSQIVATAAQIDGRFVRGLDQTGLAQKGGAVVSDVKLTNGPVDRANKIASGQADLYLGCDVLVAAQENYLGVAREDRTVAIVSTAEVPTGAMVTDTTVSFPEAESTVGRIQQVTRAADSQFVDARALTLDLFDDDQYANVFLLGVAYQTGALPVRSQSLETALELNGVAVERNVQAFRRGRQFVADQNGLLADLVADHGETELAPVSDEVRSLVTAAGFPVGGPDTELVTSRAADLESYQSLAYARRYIDVVAAVRERESQVAPGSTALVLAVAQHLHKLMAYKDEYEVARLSIDPALQAALEAEFGPGAKAQYRIHPPVFRALGMKSKLSLGAWFKPVFHVLYAMRRLRGTAFDPFGIAKLRRIERGLREEYIELVDRLSRDLPDLGVERASEIAALPDLVRGYEHIKMRNVELYRERVAAALESGHDTPTTVNA</sequence>
<dbReference type="InterPro" id="IPR046667">
    <property type="entry name" value="DUF6537"/>
</dbReference>
<keyword evidence="5" id="KW-1185">Reference proteome</keyword>
<dbReference type="InterPro" id="IPR009014">
    <property type="entry name" value="Transketo_C/PFOR_II"/>
</dbReference>
<dbReference type="InterPro" id="IPR002880">
    <property type="entry name" value="Pyrv_Fd/Flavodoxin_OxRdtase_N"/>
</dbReference>
<dbReference type="Gene3D" id="3.40.50.970">
    <property type="match status" value="1"/>
</dbReference>
<evidence type="ECO:0000259" key="2">
    <source>
        <dbReference type="Pfam" id="PF01558"/>
    </source>
</evidence>
<dbReference type="SUPFAM" id="SSF53323">
    <property type="entry name" value="Pyruvate-ferredoxin oxidoreductase, PFOR, domain III"/>
    <property type="match status" value="1"/>
</dbReference>
<dbReference type="GO" id="GO:0016903">
    <property type="term" value="F:oxidoreductase activity, acting on the aldehyde or oxo group of donors"/>
    <property type="evidence" value="ECO:0007669"/>
    <property type="project" value="InterPro"/>
</dbReference>
<evidence type="ECO:0000313" key="4">
    <source>
        <dbReference type="EMBL" id="SKB06272.1"/>
    </source>
</evidence>
<accession>A0A1T4YWX5</accession>
<dbReference type="STRING" id="1736691.SAMN06295964_1245"/>
<dbReference type="NCBIfam" id="NF009589">
    <property type="entry name" value="PRK13030.1"/>
    <property type="match status" value="1"/>
</dbReference>
<dbReference type="CDD" id="cd07034">
    <property type="entry name" value="TPP_PYR_PFOR_IOR-alpha_like"/>
    <property type="match status" value="1"/>
</dbReference>
<dbReference type="InterPro" id="IPR051457">
    <property type="entry name" value="2-oxoacid:Fd_oxidoreductase"/>
</dbReference>
<dbReference type="NCBIfam" id="NF009588">
    <property type="entry name" value="PRK13029.1"/>
    <property type="match status" value="1"/>
</dbReference>
<feature type="domain" description="Pyruvate/ketoisovalerate oxidoreductase catalytic" evidence="2">
    <location>
        <begin position="722"/>
        <end position="910"/>
    </location>
</feature>
<dbReference type="Pfam" id="PF20169">
    <property type="entry name" value="DUF6537"/>
    <property type="match status" value="1"/>
</dbReference>
<protein>
    <submittedName>
        <fullName evidence="4">Indolepyruvate ferredoxin oxidoreductase</fullName>
    </submittedName>
</protein>
<dbReference type="InterPro" id="IPR019752">
    <property type="entry name" value="Pyrv/ketoisovalerate_OxRed_cat"/>
</dbReference>
<dbReference type="PANTHER" id="PTHR48084:SF3">
    <property type="entry name" value="SUBUNIT OF PYRUVATE:FLAVODOXIN OXIDOREDUCTASE"/>
    <property type="match status" value="1"/>
</dbReference>
<evidence type="ECO:0000259" key="3">
    <source>
        <dbReference type="Pfam" id="PF20169"/>
    </source>
</evidence>
<gene>
    <name evidence="4" type="ORF">SAMN06295964_1245</name>
</gene>
<dbReference type="Proteomes" id="UP000191040">
    <property type="component" value="Chromosome I"/>
</dbReference>
<dbReference type="SUPFAM" id="SSF52922">
    <property type="entry name" value="TK C-terminal domain-like"/>
    <property type="match status" value="1"/>
</dbReference>
<evidence type="ECO:0000256" key="1">
    <source>
        <dbReference type="ARBA" id="ARBA00023002"/>
    </source>
</evidence>
<reference evidence="5" key="1">
    <citation type="submission" date="2017-02" db="EMBL/GenBank/DDBJ databases">
        <authorList>
            <person name="Varghese N."/>
            <person name="Submissions S."/>
        </authorList>
    </citation>
    <scope>NUCLEOTIDE SEQUENCE [LARGE SCALE GENOMIC DNA]</scope>
    <source>
        <strain evidence="5">9H-4</strain>
    </source>
</reference>
<organism evidence="4 5">
    <name type="scientific">Aeromicrobium choanae</name>
    <dbReference type="NCBI Taxonomy" id="1736691"/>
    <lineage>
        <taxon>Bacteria</taxon>
        <taxon>Bacillati</taxon>
        <taxon>Actinomycetota</taxon>
        <taxon>Actinomycetes</taxon>
        <taxon>Propionibacteriales</taxon>
        <taxon>Nocardioidaceae</taxon>
        <taxon>Aeromicrobium</taxon>
    </lineage>
</organism>
<dbReference type="Gene3D" id="3.40.920.10">
    <property type="entry name" value="Pyruvate-ferredoxin oxidoreductase, PFOR, domain III"/>
    <property type="match status" value="1"/>
</dbReference>
<dbReference type="EMBL" id="LT796768">
    <property type="protein sequence ID" value="SKB06272.1"/>
    <property type="molecule type" value="Genomic_DNA"/>
</dbReference>
<dbReference type="AlphaFoldDB" id="A0A1T4YWX5"/>
<proteinExistence type="predicted"/>
<dbReference type="SUPFAM" id="SSF52518">
    <property type="entry name" value="Thiamin diphosphate-binding fold (THDP-binding)"/>
    <property type="match status" value="2"/>
</dbReference>
<dbReference type="Pfam" id="PF01558">
    <property type="entry name" value="POR"/>
    <property type="match status" value="1"/>
</dbReference>